<dbReference type="SUPFAM" id="SSF53623">
    <property type="entry name" value="MurD-like peptide ligases, catalytic domain"/>
    <property type="match status" value="1"/>
</dbReference>
<dbReference type="PIRSF" id="PIRSF001563">
    <property type="entry name" value="Folylpolyglu_synth"/>
    <property type="match status" value="1"/>
</dbReference>
<name>A0A4S8HRD9_9BACT</name>
<dbReference type="RefSeq" id="WP_136577956.1">
    <property type="nucleotide sequence ID" value="NZ_STFF01000004.1"/>
</dbReference>
<dbReference type="PROSITE" id="PS01012">
    <property type="entry name" value="FOLYLPOLYGLU_SYNT_2"/>
    <property type="match status" value="1"/>
</dbReference>
<dbReference type="Pfam" id="PF02875">
    <property type="entry name" value="Mur_ligase_C"/>
    <property type="match status" value="1"/>
</dbReference>
<comment type="pathway">
    <text evidence="4">Cofactor biosynthesis; tetrahydrofolylpolyglutamate biosynthesis.</text>
</comment>
<comment type="cofactor">
    <cofactor evidence="1">
        <name>Mg(2+)</name>
        <dbReference type="ChEBI" id="CHEBI:18420"/>
    </cofactor>
</comment>
<sequence>MTYEQATNYLFTRLPMFSRIGAAAYKKDLTNTIQLCEYLGNPQTKFKSIHIAGTNGKGSTSHMLAAVLQTAGYKTGLYTSPHLRDFRERFRVNGEMIDKQFVVDFVQRIQPVIDEIEPSFFEITVAMAFEYFVHEQVDIAVIETGLGGRLDSTNVITPEVAVITNIGWDHMNLLGDSLPAIALEKAGIIKPQVPIVIGETAPETRPVFEKVAQEKQAPLFFADKQRYVAEWKYEHHQLILQVSESGSDERTTYQLDLPGYYQTKNGITVLEVIYHLQKAGFKITEDHVQKALRQVKKLTGLHGRWEVIHANPVVVLDVGHNEDGIKQITAQIELSDYQHLHIVIGLVKDKEIEKVLALLPKEATYYFTRAQIPRALPETELAARAQAIGLSGQAYGDVNTAVQQAMHKAGKNDMILVCGSVFVVGEVSL</sequence>
<dbReference type="AlphaFoldDB" id="A0A4S8HRD9"/>
<evidence type="ECO:0000256" key="13">
    <source>
        <dbReference type="ARBA" id="ARBA00022842"/>
    </source>
</evidence>
<keyword evidence="26" id="KW-1185">Reference proteome</keyword>
<feature type="domain" description="Mur ligase central" evidence="24">
    <location>
        <begin position="51"/>
        <end position="269"/>
    </location>
</feature>
<accession>A0A4S8HRD9</accession>
<evidence type="ECO:0000256" key="10">
    <source>
        <dbReference type="ARBA" id="ARBA00022723"/>
    </source>
</evidence>
<evidence type="ECO:0000256" key="9">
    <source>
        <dbReference type="ARBA" id="ARBA00022598"/>
    </source>
</evidence>
<dbReference type="GO" id="GO:0004326">
    <property type="term" value="F:tetrahydrofolylpolyglutamate synthase activity"/>
    <property type="evidence" value="ECO:0007669"/>
    <property type="project" value="UniProtKB-EC"/>
</dbReference>
<evidence type="ECO:0000256" key="14">
    <source>
        <dbReference type="ARBA" id="ARBA00022909"/>
    </source>
</evidence>
<comment type="function">
    <text evidence="2">Functions in two distinct reactions of the de novo folate biosynthetic pathway. Catalyzes the addition of a glutamate residue to dihydropteroate (7,8-dihydropteroate or H2Pte) to form dihydrofolate (7,8-dihydrofolate monoglutamate or H2Pte-Glu). Also catalyzes successive additions of L-glutamate to tetrahydrofolate or 10-formyltetrahydrofolate or 5,10-methylenetetrahydrofolate, leading to folylpolyglutamate derivatives.</text>
</comment>
<evidence type="ECO:0000256" key="5">
    <source>
        <dbReference type="ARBA" id="ARBA00008276"/>
    </source>
</evidence>
<evidence type="ECO:0000256" key="16">
    <source>
        <dbReference type="ARBA" id="ARBA00030592"/>
    </source>
</evidence>
<evidence type="ECO:0000256" key="7">
    <source>
        <dbReference type="ARBA" id="ARBA00013025"/>
    </source>
</evidence>
<evidence type="ECO:0000256" key="18">
    <source>
        <dbReference type="ARBA" id="ARBA00047493"/>
    </source>
</evidence>
<dbReference type="InterPro" id="IPR013221">
    <property type="entry name" value="Mur_ligase_cen"/>
</dbReference>
<proteinExistence type="inferred from homology"/>
<dbReference type="InterPro" id="IPR036615">
    <property type="entry name" value="Mur_ligase_C_dom_sf"/>
</dbReference>
<keyword evidence="10" id="KW-0479">Metal-binding</keyword>
<dbReference type="InterPro" id="IPR018109">
    <property type="entry name" value="Folylpolyglutamate_synth_CS"/>
</dbReference>
<gene>
    <name evidence="25" type="ORF">FAM09_15040</name>
</gene>
<feature type="domain" description="Mur ligase C-terminal" evidence="23">
    <location>
        <begin position="303"/>
        <end position="420"/>
    </location>
</feature>
<evidence type="ECO:0000256" key="8">
    <source>
        <dbReference type="ARBA" id="ARBA00019357"/>
    </source>
</evidence>
<comment type="catalytic activity">
    <reaction evidence="19">
        <text>10-formyltetrahydrofolyl-(gamma-L-Glu)(n) + L-glutamate + ATP = 10-formyltetrahydrofolyl-(gamma-L-Glu)(n+1) + ADP + phosphate + H(+)</text>
        <dbReference type="Rhea" id="RHEA:51904"/>
        <dbReference type="Rhea" id="RHEA-COMP:13088"/>
        <dbReference type="Rhea" id="RHEA-COMP:14300"/>
        <dbReference type="ChEBI" id="CHEBI:15378"/>
        <dbReference type="ChEBI" id="CHEBI:29985"/>
        <dbReference type="ChEBI" id="CHEBI:30616"/>
        <dbReference type="ChEBI" id="CHEBI:43474"/>
        <dbReference type="ChEBI" id="CHEBI:134413"/>
        <dbReference type="ChEBI" id="CHEBI:456216"/>
        <dbReference type="EC" id="6.3.2.17"/>
    </reaction>
</comment>
<dbReference type="GO" id="GO:0005737">
    <property type="term" value="C:cytoplasm"/>
    <property type="evidence" value="ECO:0007669"/>
    <property type="project" value="TreeGrafter"/>
</dbReference>
<evidence type="ECO:0000256" key="22">
    <source>
        <dbReference type="PIRNR" id="PIRNR001563"/>
    </source>
</evidence>
<evidence type="ECO:0000256" key="1">
    <source>
        <dbReference type="ARBA" id="ARBA00001946"/>
    </source>
</evidence>
<dbReference type="SUPFAM" id="SSF53244">
    <property type="entry name" value="MurD-like peptide ligases, peptide-binding domain"/>
    <property type="match status" value="1"/>
</dbReference>
<evidence type="ECO:0000256" key="2">
    <source>
        <dbReference type="ARBA" id="ARBA00002714"/>
    </source>
</evidence>
<comment type="pathway">
    <text evidence="3">Cofactor biosynthesis; tetrahydrofolate biosynthesis; 7,8-dihydrofolate from 2-amino-4-hydroxy-6-hydroxymethyl-7,8-dihydropteridine diphosphate and 4-aminobenzoate: step 2/2.</text>
</comment>
<reference evidence="25 26" key="1">
    <citation type="submission" date="2019-04" db="EMBL/GenBank/DDBJ databases">
        <title>Niastella caeni sp. nov., isolated from activated sludge.</title>
        <authorList>
            <person name="Sheng M."/>
        </authorList>
    </citation>
    <scope>NUCLEOTIDE SEQUENCE [LARGE SCALE GENOMIC DNA]</scope>
    <source>
        <strain evidence="25 26">HX-2-15</strain>
    </source>
</reference>
<keyword evidence="12 22" id="KW-0067">ATP-binding</keyword>
<dbReference type="InterPro" id="IPR001645">
    <property type="entry name" value="Folylpolyglutamate_synth"/>
</dbReference>
<comment type="caution">
    <text evidence="25">The sequence shown here is derived from an EMBL/GenBank/DDBJ whole genome shotgun (WGS) entry which is preliminary data.</text>
</comment>
<evidence type="ECO:0000256" key="4">
    <source>
        <dbReference type="ARBA" id="ARBA00005150"/>
    </source>
</evidence>
<dbReference type="Gene3D" id="3.40.1190.10">
    <property type="entry name" value="Mur-like, catalytic domain"/>
    <property type="match status" value="1"/>
</dbReference>
<evidence type="ECO:0000256" key="12">
    <source>
        <dbReference type="ARBA" id="ARBA00022840"/>
    </source>
</evidence>
<dbReference type="PANTHER" id="PTHR11136">
    <property type="entry name" value="FOLYLPOLYGLUTAMATE SYNTHASE-RELATED"/>
    <property type="match status" value="1"/>
</dbReference>
<evidence type="ECO:0000256" key="3">
    <source>
        <dbReference type="ARBA" id="ARBA00004799"/>
    </source>
</evidence>
<evidence type="ECO:0000256" key="15">
    <source>
        <dbReference type="ARBA" id="ARBA00030048"/>
    </source>
</evidence>
<dbReference type="EC" id="6.3.2.17" evidence="7"/>
<keyword evidence="11 22" id="KW-0547">Nucleotide-binding</keyword>
<keyword evidence="14" id="KW-0289">Folate biosynthesis</keyword>
<dbReference type="GO" id="GO:0008841">
    <property type="term" value="F:dihydrofolate synthase activity"/>
    <property type="evidence" value="ECO:0007669"/>
    <property type="project" value="UniProtKB-EC"/>
</dbReference>
<dbReference type="NCBIfam" id="TIGR01499">
    <property type="entry name" value="folC"/>
    <property type="match status" value="1"/>
</dbReference>
<dbReference type="EMBL" id="STFF01000004">
    <property type="protein sequence ID" value="THU38000.1"/>
    <property type="molecule type" value="Genomic_DNA"/>
</dbReference>
<dbReference type="OrthoDB" id="9809356at2"/>
<dbReference type="GO" id="GO:0046872">
    <property type="term" value="F:metal ion binding"/>
    <property type="evidence" value="ECO:0007669"/>
    <property type="project" value="UniProtKB-KW"/>
</dbReference>
<evidence type="ECO:0000256" key="20">
    <source>
        <dbReference type="ARBA" id="ARBA00049035"/>
    </source>
</evidence>
<evidence type="ECO:0000256" key="21">
    <source>
        <dbReference type="ARBA" id="ARBA00049161"/>
    </source>
</evidence>
<keyword evidence="9 22" id="KW-0436">Ligase</keyword>
<keyword evidence="13" id="KW-0460">Magnesium</keyword>
<evidence type="ECO:0000256" key="11">
    <source>
        <dbReference type="ARBA" id="ARBA00022741"/>
    </source>
</evidence>
<evidence type="ECO:0000259" key="23">
    <source>
        <dbReference type="Pfam" id="PF02875"/>
    </source>
</evidence>
<dbReference type="PANTHER" id="PTHR11136:SF0">
    <property type="entry name" value="DIHYDROFOLATE SYNTHETASE-RELATED"/>
    <property type="match status" value="1"/>
</dbReference>
<dbReference type="Proteomes" id="UP000306918">
    <property type="component" value="Unassembled WGS sequence"/>
</dbReference>
<evidence type="ECO:0000256" key="17">
    <source>
        <dbReference type="ARBA" id="ARBA00032510"/>
    </source>
</evidence>
<evidence type="ECO:0000313" key="25">
    <source>
        <dbReference type="EMBL" id="THU38000.1"/>
    </source>
</evidence>
<evidence type="ECO:0000256" key="19">
    <source>
        <dbReference type="ARBA" id="ARBA00047808"/>
    </source>
</evidence>
<comment type="catalytic activity">
    <reaction evidence="21">
        <text>7,8-dihydropteroate + L-glutamate + ATP = 7,8-dihydrofolate + ADP + phosphate + H(+)</text>
        <dbReference type="Rhea" id="RHEA:23584"/>
        <dbReference type="ChEBI" id="CHEBI:15378"/>
        <dbReference type="ChEBI" id="CHEBI:17839"/>
        <dbReference type="ChEBI" id="CHEBI:29985"/>
        <dbReference type="ChEBI" id="CHEBI:30616"/>
        <dbReference type="ChEBI" id="CHEBI:43474"/>
        <dbReference type="ChEBI" id="CHEBI:57451"/>
        <dbReference type="ChEBI" id="CHEBI:456216"/>
        <dbReference type="EC" id="6.3.2.12"/>
    </reaction>
</comment>
<evidence type="ECO:0000256" key="6">
    <source>
        <dbReference type="ARBA" id="ARBA00013023"/>
    </source>
</evidence>
<dbReference type="Gene3D" id="3.90.190.20">
    <property type="entry name" value="Mur ligase, C-terminal domain"/>
    <property type="match status" value="1"/>
</dbReference>
<dbReference type="Pfam" id="PF08245">
    <property type="entry name" value="Mur_ligase_M"/>
    <property type="match status" value="1"/>
</dbReference>
<comment type="catalytic activity">
    <reaction evidence="18">
        <text>(6S)-5,6,7,8-tetrahydrofolyl-(gamma-L-Glu)(n) + L-glutamate + ATP = (6S)-5,6,7,8-tetrahydrofolyl-(gamma-L-Glu)(n+1) + ADP + phosphate + H(+)</text>
        <dbReference type="Rhea" id="RHEA:10580"/>
        <dbReference type="Rhea" id="RHEA-COMP:14738"/>
        <dbReference type="Rhea" id="RHEA-COMP:14740"/>
        <dbReference type="ChEBI" id="CHEBI:15378"/>
        <dbReference type="ChEBI" id="CHEBI:29985"/>
        <dbReference type="ChEBI" id="CHEBI:30616"/>
        <dbReference type="ChEBI" id="CHEBI:43474"/>
        <dbReference type="ChEBI" id="CHEBI:141005"/>
        <dbReference type="ChEBI" id="CHEBI:456216"/>
        <dbReference type="EC" id="6.3.2.17"/>
    </reaction>
</comment>
<dbReference type="InterPro" id="IPR036565">
    <property type="entry name" value="Mur-like_cat_sf"/>
</dbReference>
<evidence type="ECO:0000313" key="26">
    <source>
        <dbReference type="Proteomes" id="UP000306918"/>
    </source>
</evidence>
<dbReference type="GO" id="GO:0005524">
    <property type="term" value="F:ATP binding"/>
    <property type="evidence" value="ECO:0007669"/>
    <property type="project" value="UniProtKB-KW"/>
</dbReference>
<evidence type="ECO:0000259" key="24">
    <source>
        <dbReference type="Pfam" id="PF08245"/>
    </source>
</evidence>
<dbReference type="EC" id="6.3.2.12" evidence="6"/>
<protein>
    <recommendedName>
        <fullName evidence="8">Dihydrofolate synthase/folylpolyglutamate synthase</fullName>
        <ecNumber evidence="6">6.3.2.12</ecNumber>
        <ecNumber evidence="7">6.3.2.17</ecNumber>
    </recommendedName>
    <alternativeName>
        <fullName evidence="17">Folylpoly-gamma-glutamate synthetase-dihydrofolate synthetase</fullName>
    </alternativeName>
    <alternativeName>
        <fullName evidence="15">Folylpolyglutamate synthetase</fullName>
    </alternativeName>
    <alternativeName>
        <fullName evidence="16">Tetrahydrofolylpolyglutamate synthase</fullName>
    </alternativeName>
</protein>
<dbReference type="FunFam" id="3.40.1190.10:FF:000011">
    <property type="entry name" value="Folylpolyglutamate synthase/dihydrofolate synthase"/>
    <property type="match status" value="1"/>
</dbReference>
<organism evidence="25 26">
    <name type="scientific">Niastella caeni</name>
    <dbReference type="NCBI Taxonomy" id="2569763"/>
    <lineage>
        <taxon>Bacteria</taxon>
        <taxon>Pseudomonadati</taxon>
        <taxon>Bacteroidota</taxon>
        <taxon>Chitinophagia</taxon>
        <taxon>Chitinophagales</taxon>
        <taxon>Chitinophagaceae</taxon>
        <taxon>Niastella</taxon>
    </lineage>
</organism>
<dbReference type="GO" id="GO:0046656">
    <property type="term" value="P:folic acid biosynthetic process"/>
    <property type="evidence" value="ECO:0007669"/>
    <property type="project" value="UniProtKB-KW"/>
</dbReference>
<dbReference type="InterPro" id="IPR004101">
    <property type="entry name" value="Mur_ligase_C"/>
</dbReference>
<comment type="similarity">
    <text evidence="5 22">Belongs to the folylpolyglutamate synthase family.</text>
</comment>
<comment type="catalytic activity">
    <reaction evidence="20">
        <text>(6R)-5,10-methylenetetrahydrofolyl-(gamma-L-Glu)(n) + L-glutamate + ATP = (6R)-5,10-methylenetetrahydrofolyl-(gamma-L-Glu)(n+1) + ADP + phosphate + H(+)</text>
        <dbReference type="Rhea" id="RHEA:51912"/>
        <dbReference type="Rhea" id="RHEA-COMP:13257"/>
        <dbReference type="Rhea" id="RHEA-COMP:13258"/>
        <dbReference type="ChEBI" id="CHEBI:15378"/>
        <dbReference type="ChEBI" id="CHEBI:29985"/>
        <dbReference type="ChEBI" id="CHEBI:30616"/>
        <dbReference type="ChEBI" id="CHEBI:43474"/>
        <dbReference type="ChEBI" id="CHEBI:136572"/>
        <dbReference type="ChEBI" id="CHEBI:456216"/>
        <dbReference type="EC" id="6.3.2.17"/>
    </reaction>
</comment>